<evidence type="ECO:0000313" key="1">
    <source>
        <dbReference type="EMBL" id="CAG8722248.1"/>
    </source>
</evidence>
<reference evidence="1" key="1">
    <citation type="submission" date="2021-06" db="EMBL/GenBank/DDBJ databases">
        <authorList>
            <person name="Kallberg Y."/>
            <person name="Tangrot J."/>
            <person name="Rosling A."/>
        </authorList>
    </citation>
    <scope>NUCLEOTIDE SEQUENCE</scope>
    <source>
        <strain evidence="1">UK204</strain>
    </source>
</reference>
<evidence type="ECO:0000313" key="2">
    <source>
        <dbReference type="Proteomes" id="UP000789570"/>
    </source>
</evidence>
<gene>
    <name evidence="1" type="ORF">FCALED_LOCUS14446</name>
</gene>
<sequence length="58" mass="6646">HLEIVGFLHSAQSLQQVIMDLPAGYICRLRKNNSYRVPSSLLEVEDLIFLIHEILIAK</sequence>
<keyword evidence="2" id="KW-1185">Reference proteome</keyword>
<organism evidence="1 2">
    <name type="scientific">Funneliformis caledonium</name>
    <dbReference type="NCBI Taxonomy" id="1117310"/>
    <lineage>
        <taxon>Eukaryota</taxon>
        <taxon>Fungi</taxon>
        <taxon>Fungi incertae sedis</taxon>
        <taxon>Mucoromycota</taxon>
        <taxon>Glomeromycotina</taxon>
        <taxon>Glomeromycetes</taxon>
        <taxon>Glomerales</taxon>
        <taxon>Glomeraceae</taxon>
        <taxon>Funneliformis</taxon>
    </lineage>
</organism>
<name>A0A9N9I675_9GLOM</name>
<dbReference type="EMBL" id="CAJVPQ010010397">
    <property type="protein sequence ID" value="CAG8722248.1"/>
    <property type="molecule type" value="Genomic_DNA"/>
</dbReference>
<protein>
    <submittedName>
        <fullName evidence="1">6069_t:CDS:1</fullName>
    </submittedName>
</protein>
<dbReference type="AlphaFoldDB" id="A0A9N9I675"/>
<feature type="non-terminal residue" evidence="1">
    <location>
        <position position="58"/>
    </location>
</feature>
<accession>A0A9N9I675</accession>
<proteinExistence type="predicted"/>
<feature type="non-terminal residue" evidence="1">
    <location>
        <position position="1"/>
    </location>
</feature>
<comment type="caution">
    <text evidence="1">The sequence shown here is derived from an EMBL/GenBank/DDBJ whole genome shotgun (WGS) entry which is preliminary data.</text>
</comment>
<dbReference type="OrthoDB" id="2211985at2759"/>
<dbReference type="Proteomes" id="UP000789570">
    <property type="component" value="Unassembled WGS sequence"/>
</dbReference>